<dbReference type="STRING" id="62062.ENSHHUP00000028982"/>
<reference evidence="2" key="1">
    <citation type="submission" date="2018-06" db="EMBL/GenBank/DDBJ databases">
        <title>Genome assembly of Danube salmon.</title>
        <authorList>
            <person name="Macqueen D.J."/>
            <person name="Gundappa M.K."/>
        </authorList>
    </citation>
    <scope>NUCLEOTIDE SEQUENCE [LARGE SCALE GENOMIC DNA]</scope>
</reference>
<protein>
    <submittedName>
        <fullName evidence="1">Uncharacterized protein</fullName>
    </submittedName>
</protein>
<evidence type="ECO:0000313" key="1">
    <source>
        <dbReference type="Ensembl" id="ENSHHUP00000028982.1"/>
    </source>
</evidence>
<dbReference type="Proteomes" id="UP000314982">
    <property type="component" value="Unassembled WGS sequence"/>
</dbReference>
<dbReference type="AlphaFoldDB" id="A0A4W5LSP9"/>
<keyword evidence="2" id="KW-1185">Reference proteome</keyword>
<sequence length="71" mass="7742">YNLHLLSIPFAQQHVKFHYSGLEEAVFRNIQACKELAQTTRTAYGPNGETTCKDPMSGSASLALPACLTLS</sequence>
<reference evidence="1" key="2">
    <citation type="submission" date="2025-08" db="UniProtKB">
        <authorList>
            <consortium name="Ensembl"/>
        </authorList>
    </citation>
    <scope>IDENTIFICATION</scope>
</reference>
<name>A0A4W5LSP9_9TELE</name>
<proteinExistence type="predicted"/>
<evidence type="ECO:0000313" key="2">
    <source>
        <dbReference type="Proteomes" id="UP000314982"/>
    </source>
</evidence>
<accession>A0A4W5LSP9</accession>
<reference evidence="1" key="3">
    <citation type="submission" date="2025-09" db="UniProtKB">
        <authorList>
            <consortium name="Ensembl"/>
        </authorList>
    </citation>
    <scope>IDENTIFICATION</scope>
</reference>
<organism evidence="1 2">
    <name type="scientific">Hucho hucho</name>
    <name type="common">huchen</name>
    <dbReference type="NCBI Taxonomy" id="62062"/>
    <lineage>
        <taxon>Eukaryota</taxon>
        <taxon>Metazoa</taxon>
        <taxon>Chordata</taxon>
        <taxon>Craniata</taxon>
        <taxon>Vertebrata</taxon>
        <taxon>Euteleostomi</taxon>
        <taxon>Actinopterygii</taxon>
        <taxon>Neopterygii</taxon>
        <taxon>Teleostei</taxon>
        <taxon>Protacanthopterygii</taxon>
        <taxon>Salmoniformes</taxon>
        <taxon>Salmonidae</taxon>
        <taxon>Salmoninae</taxon>
        <taxon>Hucho</taxon>
    </lineage>
</organism>
<dbReference type="Ensembl" id="ENSHHUT00000030195.1">
    <property type="protein sequence ID" value="ENSHHUP00000028982.1"/>
    <property type="gene ID" value="ENSHHUG00000018490.1"/>
</dbReference>